<gene>
    <name evidence="4" type="ORF">BDZ85DRAFT_193329</name>
</gene>
<protein>
    <recommendedName>
        <fullName evidence="3">DUF7719 domain-containing protein</fullName>
    </recommendedName>
</protein>
<evidence type="ECO:0000256" key="1">
    <source>
        <dbReference type="SAM" id="MobiDB-lite"/>
    </source>
</evidence>
<dbReference type="AlphaFoldDB" id="A0A6A6GJ77"/>
<keyword evidence="5" id="KW-1185">Reference proteome</keyword>
<feature type="region of interest" description="Disordered" evidence="1">
    <location>
        <begin position="68"/>
        <end position="94"/>
    </location>
</feature>
<evidence type="ECO:0000313" key="4">
    <source>
        <dbReference type="EMBL" id="KAF2225678.1"/>
    </source>
</evidence>
<organism evidence="4 5">
    <name type="scientific">Elsinoe ampelina</name>
    <dbReference type="NCBI Taxonomy" id="302913"/>
    <lineage>
        <taxon>Eukaryota</taxon>
        <taxon>Fungi</taxon>
        <taxon>Dikarya</taxon>
        <taxon>Ascomycota</taxon>
        <taxon>Pezizomycotina</taxon>
        <taxon>Dothideomycetes</taxon>
        <taxon>Dothideomycetidae</taxon>
        <taxon>Myriangiales</taxon>
        <taxon>Elsinoaceae</taxon>
        <taxon>Elsinoe</taxon>
    </lineage>
</organism>
<proteinExistence type="predicted"/>
<dbReference type="PANTHER" id="PTHR37846:SF1">
    <property type="entry name" value="DEACETYLASE-LIKE PROTEIN"/>
    <property type="match status" value="1"/>
</dbReference>
<sequence length="237" mass="25399">MSTPNRATRRSNAKKTNTKFIPLNPPLSASTIPLAQPDRSGPKTKTLFDIAAERNALLAKGQPFSPIHGDGLVRDENGPGDGHGLGNGNGDAEGEEVVGPLGEAVFYTITLSMLHFTLLLLVHHQYGTTPPSLLPLAAETAKTMPVLGVFIWLLKLRAVGRWGGGRVKQGVHLVLGTVAGCYLLWVGNRENYLGVMKRAPPVGTVWVWSVIEMRLGWALGSLGVAGAYAWWNGFGVM</sequence>
<evidence type="ECO:0000313" key="5">
    <source>
        <dbReference type="Proteomes" id="UP000799538"/>
    </source>
</evidence>
<feature type="region of interest" description="Disordered" evidence="1">
    <location>
        <begin position="1"/>
        <end position="41"/>
    </location>
</feature>
<feature type="transmembrane region" description="Helical" evidence="2">
    <location>
        <begin position="104"/>
        <end position="126"/>
    </location>
</feature>
<reference evidence="5" key="1">
    <citation type="journal article" date="2020" name="Stud. Mycol.">
        <title>101 Dothideomycetes genomes: A test case for predicting lifestyles and emergence of pathogens.</title>
        <authorList>
            <person name="Haridas S."/>
            <person name="Albert R."/>
            <person name="Binder M."/>
            <person name="Bloem J."/>
            <person name="LaButti K."/>
            <person name="Salamov A."/>
            <person name="Andreopoulos B."/>
            <person name="Baker S."/>
            <person name="Barry K."/>
            <person name="Bills G."/>
            <person name="Bluhm B."/>
            <person name="Cannon C."/>
            <person name="Castanera R."/>
            <person name="Culley D."/>
            <person name="Daum C."/>
            <person name="Ezra D."/>
            <person name="Gonzalez J."/>
            <person name="Henrissat B."/>
            <person name="Kuo A."/>
            <person name="Liang C."/>
            <person name="Lipzen A."/>
            <person name="Lutzoni F."/>
            <person name="Magnuson J."/>
            <person name="Mondo S."/>
            <person name="Nolan M."/>
            <person name="Ohm R."/>
            <person name="Pangilinan J."/>
            <person name="Park H.-J."/>
            <person name="Ramirez L."/>
            <person name="Alfaro M."/>
            <person name="Sun H."/>
            <person name="Tritt A."/>
            <person name="Yoshinaga Y."/>
            <person name="Zwiers L.-H."/>
            <person name="Turgeon B."/>
            <person name="Goodwin S."/>
            <person name="Spatafora J."/>
            <person name="Crous P."/>
            <person name="Grigoriev I."/>
        </authorList>
    </citation>
    <scope>NUCLEOTIDE SEQUENCE [LARGE SCALE GENOMIC DNA]</scope>
    <source>
        <strain evidence="5">CECT 20119</strain>
    </source>
</reference>
<feature type="transmembrane region" description="Helical" evidence="2">
    <location>
        <begin position="132"/>
        <end position="154"/>
    </location>
</feature>
<dbReference type="Proteomes" id="UP000799538">
    <property type="component" value="Unassembled WGS sequence"/>
</dbReference>
<name>A0A6A6GJ77_9PEZI</name>
<dbReference type="InterPro" id="IPR056136">
    <property type="entry name" value="DUF7719"/>
</dbReference>
<accession>A0A6A6GJ77</accession>
<feature type="domain" description="DUF7719" evidence="3">
    <location>
        <begin position="169"/>
        <end position="235"/>
    </location>
</feature>
<evidence type="ECO:0000256" key="2">
    <source>
        <dbReference type="SAM" id="Phobius"/>
    </source>
</evidence>
<keyword evidence="2" id="KW-0472">Membrane</keyword>
<feature type="compositionally biased region" description="Gly residues" evidence="1">
    <location>
        <begin position="79"/>
        <end position="91"/>
    </location>
</feature>
<feature type="transmembrane region" description="Helical" evidence="2">
    <location>
        <begin position="166"/>
        <end position="185"/>
    </location>
</feature>
<dbReference type="Pfam" id="PF24841">
    <property type="entry name" value="DUF7719"/>
    <property type="match status" value="1"/>
</dbReference>
<keyword evidence="2" id="KW-1133">Transmembrane helix</keyword>
<keyword evidence="2" id="KW-0812">Transmembrane</keyword>
<evidence type="ECO:0000259" key="3">
    <source>
        <dbReference type="Pfam" id="PF24841"/>
    </source>
</evidence>
<dbReference type="PANTHER" id="PTHR37846">
    <property type="entry name" value="YALI0B21296P"/>
    <property type="match status" value="1"/>
</dbReference>
<dbReference type="EMBL" id="ML992503">
    <property type="protein sequence ID" value="KAF2225678.1"/>
    <property type="molecule type" value="Genomic_DNA"/>
</dbReference>
<dbReference type="OrthoDB" id="5597489at2759"/>
<feature type="transmembrane region" description="Helical" evidence="2">
    <location>
        <begin position="205"/>
        <end position="231"/>
    </location>
</feature>
<feature type="compositionally biased region" description="Basic residues" evidence="1">
    <location>
        <begin position="7"/>
        <end position="17"/>
    </location>
</feature>